<keyword evidence="3" id="KW-1185">Reference proteome</keyword>
<proteinExistence type="predicted"/>
<evidence type="ECO:0000313" key="3">
    <source>
        <dbReference type="Proteomes" id="UP000562984"/>
    </source>
</evidence>
<dbReference type="InterPro" id="IPR013108">
    <property type="entry name" value="Amidohydro_3"/>
</dbReference>
<keyword evidence="2" id="KW-0378">Hydrolase</keyword>
<dbReference type="SUPFAM" id="SSF51556">
    <property type="entry name" value="Metallo-dependent hydrolases"/>
    <property type="match status" value="1"/>
</dbReference>
<dbReference type="InterPro" id="IPR011059">
    <property type="entry name" value="Metal-dep_hydrolase_composite"/>
</dbReference>
<dbReference type="AlphaFoldDB" id="A0A849AIC8"/>
<dbReference type="Proteomes" id="UP000562984">
    <property type="component" value="Unassembled WGS sequence"/>
</dbReference>
<dbReference type="PANTHER" id="PTHR22642">
    <property type="entry name" value="IMIDAZOLONEPROPIONASE"/>
    <property type="match status" value="1"/>
</dbReference>
<dbReference type="PANTHER" id="PTHR22642:SF2">
    <property type="entry name" value="PROTEIN LONG AFTER FAR-RED 3"/>
    <property type="match status" value="1"/>
</dbReference>
<dbReference type="Pfam" id="PF07969">
    <property type="entry name" value="Amidohydro_3"/>
    <property type="match status" value="1"/>
</dbReference>
<accession>A0A849AIC8</accession>
<dbReference type="Gene3D" id="2.30.40.10">
    <property type="entry name" value="Urease, subunit C, domain 1"/>
    <property type="match status" value="1"/>
</dbReference>
<dbReference type="SUPFAM" id="SSF51338">
    <property type="entry name" value="Composite domain of metallo-dependent hydrolases"/>
    <property type="match status" value="1"/>
</dbReference>
<dbReference type="InterPro" id="IPR032466">
    <property type="entry name" value="Metal_Hydrolase"/>
</dbReference>
<sequence>MLFRHRRIHAVPGQQPVTGLLVDGERIVAAGDATRLADDAATVVDLPGVAVIPGLHDAHLHTAGYARSLTEVDLRDADSLDEVLRRVAAHAATLPPGAPLTGGGWYADSWQQRTLPHRTQLDALLGDRPVLLSSKDEHSVWANSAMLRLAGIDAATPDPPGGSIDRDEAGQPTGILREHASRLGWDALSATYSESSQALTEAVGGALDRLLSLGLTAIHDIDGEDARAAFAALHADGRLPLRVHKAIRVEHLDAAIAEGRRSGDGDGWLSTGPVKMFADGALGSHTCDMTTDFVGDPGNSGMAVTETAELAQRAGAALDAGISVATHAIGDHAAQRVLDAYQQVLGDRGGALPPGKKLRIEHAQYLRRQDLARMAGLGVIASMQPTHCTTDFELTDQLLAGHQLVAYGWKTLLDNGIALAFGSDAPVESPDPLPGLAAAVGRVRRDGRPSGGWQPAERLTAAHAVDAYTRGPAFAAGREHELGLLQPGYLADLVALDVDPLTAGPDELYAGRAEATVVGGVLRWQR</sequence>
<evidence type="ECO:0000259" key="1">
    <source>
        <dbReference type="Pfam" id="PF07969"/>
    </source>
</evidence>
<dbReference type="Gene3D" id="3.10.310.70">
    <property type="match status" value="1"/>
</dbReference>
<dbReference type="InterPro" id="IPR033932">
    <property type="entry name" value="YtcJ-like"/>
</dbReference>
<dbReference type="GO" id="GO:0016810">
    <property type="term" value="F:hydrolase activity, acting on carbon-nitrogen (but not peptide) bonds"/>
    <property type="evidence" value="ECO:0007669"/>
    <property type="project" value="InterPro"/>
</dbReference>
<name>A0A849AIC8_9ACTN</name>
<dbReference type="CDD" id="cd01300">
    <property type="entry name" value="YtcJ_like"/>
    <property type="match status" value="1"/>
</dbReference>
<comment type="caution">
    <text evidence="2">The sequence shown here is derived from an EMBL/GenBank/DDBJ whole genome shotgun (WGS) entry which is preliminary data.</text>
</comment>
<reference evidence="2 3" key="1">
    <citation type="submission" date="2020-05" db="EMBL/GenBank/DDBJ databases">
        <title>Nakamurella sp. DB0629 isolated from air conditioner.</title>
        <authorList>
            <person name="Kim D.H."/>
            <person name="Kim D.-U."/>
        </authorList>
    </citation>
    <scope>NUCLEOTIDE SEQUENCE [LARGE SCALE GENOMIC DNA]</scope>
    <source>
        <strain evidence="2 3">DB0629</strain>
    </source>
</reference>
<feature type="domain" description="Amidohydrolase 3" evidence="1">
    <location>
        <begin position="43"/>
        <end position="521"/>
    </location>
</feature>
<organism evidence="2 3">
    <name type="scientific">Nakamurella aerolata</name>
    <dbReference type="NCBI Taxonomy" id="1656892"/>
    <lineage>
        <taxon>Bacteria</taxon>
        <taxon>Bacillati</taxon>
        <taxon>Actinomycetota</taxon>
        <taxon>Actinomycetes</taxon>
        <taxon>Nakamurellales</taxon>
        <taxon>Nakamurellaceae</taxon>
        <taxon>Nakamurella</taxon>
    </lineage>
</organism>
<dbReference type="Gene3D" id="3.20.20.140">
    <property type="entry name" value="Metal-dependent hydrolases"/>
    <property type="match status" value="1"/>
</dbReference>
<gene>
    <name evidence="2" type="ORF">HKD39_12795</name>
</gene>
<protein>
    <submittedName>
        <fullName evidence="2">Amidohydrolase</fullName>
    </submittedName>
</protein>
<dbReference type="EMBL" id="JABEND010000007">
    <property type="protein sequence ID" value="NNG36572.1"/>
    <property type="molecule type" value="Genomic_DNA"/>
</dbReference>
<evidence type="ECO:0000313" key="2">
    <source>
        <dbReference type="EMBL" id="NNG36572.1"/>
    </source>
</evidence>